<proteinExistence type="predicted"/>
<keyword evidence="6" id="KW-0269">Exonuclease</keyword>
<evidence type="ECO:0000256" key="13">
    <source>
        <dbReference type="ARBA" id="ARBA00048988"/>
    </source>
</evidence>
<evidence type="ECO:0000256" key="1">
    <source>
        <dbReference type="ARBA" id="ARBA00022722"/>
    </source>
</evidence>
<dbReference type="Gene3D" id="3.90.320.10">
    <property type="match status" value="1"/>
</dbReference>
<protein>
    <recommendedName>
        <fullName evidence="12">DNA 3'-5' helicase</fullName>
        <ecNumber evidence="12">5.6.2.4</ecNumber>
    </recommendedName>
</protein>
<evidence type="ECO:0000259" key="14">
    <source>
        <dbReference type="PROSITE" id="PS51217"/>
    </source>
</evidence>
<dbReference type="InterPro" id="IPR027417">
    <property type="entry name" value="P-loop_NTPase"/>
</dbReference>
<reference evidence="15 16" key="1">
    <citation type="journal article" date="2018" name="Syst. Appl. Microbiol.">
        <title>Corynebacterium heidelbergense sp. nov., isolated from the preen glands of Egyptian geese (Alopochen aegyptiacus).</title>
        <authorList>
            <person name="Braun M.S."/>
            <person name="Wang E."/>
            <person name="Zimmermann S."/>
            <person name="Wink M."/>
        </authorList>
    </citation>
    <scope>NUCLEOTIDE SEQUENCE [LARGE SCALE GENOMIC DNA]</scope>
    <source>
        <strain evidence="15 16">DSM 104638</strain>
    </source>
</reference>
<keyword evidence="9" id="KW-0234">DNA repair</keyword>
<evidence type="ECO:0000256" key="6">
    <source>
        <dbReference type="ARBA" id="ARBA00022839"/>
    </source>
</evidence>
<keyword evidence="8" id="KW-0238">DNA-binding</keyword>
<keyword evidence="5 15" id="KW-0347">Helicase</keyword>
<evidence type="ECO:0000256" key="5">
    <source>
        <dbReference type="ARBA" id="ARBA00022806"/>
    </source>
</evidence>
<dbReference type="InterPro" id="IPR014017">
    <property type="entry name" value="DNA_helicase_UvrD-like_C"/>
</dbReference>
<dbReference type="GO" id="GO:0003677">
    <property type="term" value="F:DNA binding"/>
    <property type="evidence" value="ECO:0007669"/>
    <property type="project" value="UniProtKB-KW"/>
</dbReference>
<evidence type="ECO:0000256" key="8">
    <source>
        <dbReference type="ARBA" id="ARBA00023125"/>
    </source>
</evidence>
<evidence type="ECO:0000256" key="9">
    <source>
        <dbReference type="ARBA" id="ARBA00023204"/>
    </source>
</evidence>
<dbReference type="InterPro" id="IPR014016">
    <property type="entry name" value="UvrD-like_ATP-bd"/>
</dbReference>
<evidence type="ECO:0000256" key="4">
    <source>
        <dbReference type="ARBA" id="ARBA00022801"/>
    </source>
</evidence>
<keyword evidence="10" id="KW-0413">Isomerase</keyword>
<evidence type="ECO:0000256" key="11">
    <source>
        <dbReference type="ARBA" id="ARBA00034617"/>
    </source>
</evidence>
<keyword evidence="7" id="KW-0067">ATP-binding</keyword>
<dbReference type="Pfam" id="PF00580">
    <property type="entry name" value="UvrD-helicase"/>
    <property type="match status" value="1"/>
</dbReference>
<organism evidence="15 16">
    <name type="scientific">Corynebacterium heidelbergense</name>
    <dbReference type="NCBI Taxonomy" id="2055947"/>
    <lineage>
        <taxon>Bacteria</taxon>
        <taxon>Bacillati</taxon>
        <taxon>Actinomycetota</taxon>
        <taxon>Actinomycetes</taxon>
        <taxon>Mycobacteriales</taxon>
        <taxon>Corynebacteriaceae</taxon>
        <taxon>Corynebacterium</taxon>
    </lineage>
</organism>
<keyword evidence="2" id="KW-0547">Nucleotide-binding</keyword>
<feature type="domain" description="UvrD-like helicase C-terminal" evidence="14">
    <location>
        <begin position="125"/>
        <end position="445"/>
    </location>
</feature>
<dbReference type="AlphaFoldDB" id="A0A364V9R9"/>
<sequence>MWVGAGRFMEEFAQIQRLSGSENLNASELLHAAVAAVDAPGEGRDFLLRMKQGLRLIVVDDAHNLDPAAAQFVENFFTPGTRTLIAGDPDQCVFHFRGADEAFLSRHAADEEHRVVLSASHRLGPAAVGAVTAMTAGLPAVSTRVPLRAAAPDNPGELELYRAPSVTAQGLYVADVIRRAHVAHHVEWDRIAVIVRGTGQIAPLRRVLLSHGVPVTVDPTSTVLAEQPLVRTLLLAAEASMRELSVAEVDSLLASSIGEADPMTRRRVERAIARALAKQHATGSADLPRREEDGLPFGVAECLAALVNRQASPEQERQWTAAFGPRELGMLESVHRVLDAGRQAYAQGRSVEMVLWEIWEKTKLSASLQTQALRGGTAGSQADQDLDAVMSLFDMAGDFVERNPSASLGTFLSTVRAQELPTGGRDRRGVRPGAAEILPAHAAAGREWDLVCVVGVQEDSWPAGPTVGGLFGQQELVDLIDRGISPDTYVSRHVAALHEERRLFLLALSRARQRTVVTAVDSPTGEGYEPSRFVAELAQTAAVVITGKPSGEGEDEHPAESALPRVLALEPVLAEMRHAVRNPHLPYPDRQVAAQNLARMGAKEVYAALPHQWLGALPPSTADLILDRHGELRLSPSGLEALANCPFQVFMNQHQGVGESTPQMRIGIAVHAVAEAIITGLGEDDAVAAIHAVLPDLVEAPSEAALEEAADKWEAAVRGLHRWITKTKDELEHADPPGRLLSEHWLTGEVGQTEEGTLVRISGRADLIAIAGNGEATVYDFKTGNHTLTKDQAAESPQLASYQFALALQGHQPAGAALVYPAVPVKSGPSLRRQNASTAEEREAFAQWLLDLAPAVSGPVFRAIPGKHCVRCDLTSICPAQPEGKAVV</sequence>
<evidence type="ECO:0000313" key="16">
    <source>
        <dbReference type="Proteomes" id="UP000251047"/>
    </source>
</evidence>
<comment type="catalytic activity">
    <reaction evidence="11">
        <text>Couples ATP hydrolysis with the unwinding of duplex DNA by translocating in the 3'-5' direction.</text>
        <dbReference type="EC" id="5.6.2.4"/>
    </reaction>
</comment>
<dbReference type="GO" id="GO:0033202">
    <property type="term" value="C:DNA helicase complex"/>
    <property type="evidence" value="ECO:0007669"/>
    <property type="project" value="TreeGrafter"/>
</dbReference>
<dbReference type="InterPro" id="IPR000212">
    <property type="entry name" value="DNA_helicase_UvrD/REP"/>
</dbReference>
<dbReference type="Pfam" id="PF12705">
    <property type="entry name" value="PDDEXK_1"/>
    <property type="match status" value="1"/>
</dbReference>
<dbReference type="GO" id="GO:0005829">
    <property type="term" value="C:cytosol"/>
    <property type="evidence" value="ECO:0007669"/>
    <property type="project" value="TreeGrafter"/>
</dbReference>
<keyword evidence="4" id="KW-0378">Hydrolase</keyword>
<comment type="caution">
    <text evidence="15">The sequence shown here is derived from an EMBL/GenBank/DDBJ whole genome shotgun (WGS) entry which is preliminary data.</text>
</comment>
<evidence type="ECO:0000256" key="12">
    <source>
        <dbReference type="ARBA" id="ARBA00034808"/>
    </source>
</evidence>
<dbReference type="Proteomes" id="UP000251047">
    <property type="component" value="Unassembled WGS sequence"/>
</dbReference>
<dbReference type="EMBL" id="PHQP01000083">
    <property type="protein sequence ID" value="RAV33367.1"/>
    <property type="molecule type" value="Genomic_DNA"/>
</dbReference>
<evidence type="ECO:0000313" key="15">
    <source>
        <dbReference type="EMBL" id="RAV33367.1"/>
    </source>
</evidence>
<dbReference type="GO" id="GO:0004527">
    <property type="term" value="F:exonuclease activity"/>
    <property type="evidence" value="ECO:0007669"/>
    <property type="project" value="UniProtKB-KW"/>
</dbReference>
<dbReference type="PROSITE" id="PS51217">
    <property type="entry name" value="UVRD_HELICASE_CTER"/>
    <property type="match status" value="1"/>
</dbReference>
<dbReference type="GO" id="GO:0005524">
    <property type="term" value="F:ATP binding"/>
    <property type="evidence" value="ECO:0007669"/>
    <property type="project" value="UniProtKB-KW"/>
</dbReference>
<evidence type="ECO:0000256" key="7">
    <source>
        <dbReference type="ARBA" id="ARBA00022840"/>
    </source>
</evidence>
<evidence type="ECO:0000256" key="2">
    <source>
        <dbReference type="ARBA" id="ARBA00022741"/>
    </source>
</evidence>
<keyword evidence="1" id="KW-0540">Nuclease</keyword>
<gene>
    <name evidence="15" type="ORF">CWC39_08890</name>
</gene>
<evidence type="ECO:0000256" key="3">
    <source>
        <dbReference type="ARBA" id="ARBA00022763"/>
    </source>
</evidence>
<keyword evidence="3" id="KW-0227">DNA damage</keyword>
<dbReference type="Gene3D" id="3.40.50.300">
    <property type="entry name" value="P-loop containing nucleotide triphosphate hydrolases"/>
    <property type="match status" value="3"/>
</dbReference>
<accession>A0A364V9R9</accession>
<dbReference type="SUPFAM" id="SSF52540">
    <property type="entry name" value="P-loop containing nucleoside triphosphate hydrolases"/>
    <property type="match status" value="1"/>
</dbReference>
<dbReference type="EC" id="5.6.2.4" evidence="12"/>
<evidence type="ECO:0000256" key="10">
    <source>
        <dbReference type="ARBA" id="ARBA00023235"/>
    </source>
</evidence>
<dbReference type="GO" id="GO:0043138">
    <property type="term" value="F:3'-5' DNA helicase activity"/>
    <property type="evidence" value="ECO:0007669"/>
    <property type="project" value="UniProtKB-EC"/>
</dbReference>
<dbReference type="PANTHER" id="PTHR11070:SF59">
    <property type="entry name" value="DNA 3'-5' HELICASE"/>
    <property type="match status" value="1"/>
</dbReference>
<dbReference type="GO" id="GO:0000725">
    <property type="term" value="P:recombinational repair"/>
    <property type="evidence" value="ECO:0007669"/>
    <property type="project" value="TreeGrafter"/>
</dbReference>
<dbReference type="Pfam" id="PF13361">
    <property type="entry name" value="UvrD_C"/>
    <property type="match status" value="1"/>
</dbReference>
<comment type="catalytic activity">
    <reaction evidence="13">
        <text>ATP + H2O = ADP + phosphate + H(+)</text>
        <dbReference type="Rhea" id="RHEA:13065"/>
        <dbReference type="ChEBI" id="CHEBI:15377"/>
        <dbReference type="ChEBI" id="CHEBI:15378"/>
        <dbReference type="ChEBI" id="CHEBI:30616"/>
        <dbReference type="ChEBI" id="CHEBI:43474"/>
        <dbReference type="ChEBI" id="CHEBI:456216"/>
        <dbReference type="EC" id="5.6.2.4"/>
    </reaction>
</comment>
<dbReference type="PANTHER" id="PTHR11070">
    <property type="entry name" value="UVRD / RECB / PCRA DNA HELICASE FAMILY MEMBER"/>
    <property type="match status" value="1"/>
</dbReference>
<dbReference type="InterPro" id="IPR011604">
    <property type="entry name" value="PDDEXK-like_dom_sf"/>
</dbReference>
<name>A0A364V9R9_9CORY</name>
<dbReference type="InterPro" id="IPR038726">
    <property type="entry name" value="PDDEXK_AddAB-type"/>
</dbReference>